<evidence type="ECO:0000313" key="1">
    <source>
        <dbReference type="EMBL" id="MFM1524419.1"/>
    </source>
</evidence>
<accession>A0ABW9F555</accession>
<proteinExistence type="predicted"/>
<protein>
    <submittedName>
        <fullName evidence="1">Uncharacterized protein</fullName>
    </submittedName>
</protein>
<evidence type="ECO:0000313" key="2">
    <source>
        <dbReference type="Proteomes" id="UP001629536"/>
    </source>
</evidence>
<reference evidence="1 2" key="1">
    <citation type="journal article" date="2024" name="Front. Microbiol.">
        <title>Pangenomic and biochemical analyses of Helcococcus ovis reveal widespread tetracycline resistance and a novel bacterial species, Helcococcus bovis.</title>
        <authorList>
            <person name="Cunha F."/>
            <person name="Zhai Y."/>
            <person name="Casaro S."/>
            <person name="Jones K.L."/>
            <person name="Hernandez M."/>
            <person name="Bisinotto R.S."/>
            <person name="Kariyawasam S."/>
            <person name="Brown M.B."/>
            <person name="Phillips A."/>
            <person name="Jeong K.C."/>
            <person name="Galvao K.N."/>
        </authorList>
    </citation>
    <scope>NUCLEOTIDE SEQUENCE [LARGE SCALE GENOMIC DNA]</scope>
    <source>
        <strain evidence="1 2">KG197</strain>
    </source>
</reference>
<gene>
    <name evidence="1" type="ORF">ABGF40_01895</name>
</gene>
<sequence>MRLHNKLGYDCLNTITIRKDFNEDDFDSIKKEKIDGYNFNIKKYKKNTR</sequence>
<name>A0ABW9F555_9FIRM</name>
<dbReference type="Proteomes" id="UP001629536">
    <property type="component" value="Unassembled WGS sequence"/>
</dbReference>
<keyword evidence="2" id="KW-1185">Reference proteome</keyword>
<comment type="caution">
    <text evidence="1">The sequence shown here is derived from an EMBL/GenBank/DDBJ whole genome shotgun (WGS) entry which is preliminary data.</text>
</comment>
<dbReference type="RefSeq" id="WP_408126258.1">
    <property type="nucleotide sequence ID" value="NZ_JBFNFH010000003.1"/>
</dbReference>
<dbReference type="EMBL" id="JBFNFH010000003">
    <property type="protein sequence ID" value="MFM1524419.1"/>
    <property type="molecule type" value="Genomic_DNA"/>
</dbReference>
<organism evidence="1 2">
    <name type="scientific">Helcococcus bovis</name>
    <dbReference type="NCBI Taxonomy" id="3153252"/>
    <lineage>
        <taxon>Bacteria</taxon>
        <taxon>Bacillati</taxon>
        <taxon>Bacillota</taxon>
        <taxon>Tissierellia</taxon>
        <taxon>Tissierellales</taxon>
        <taxon>Peptoniphilaceae</taxon>
        <taxon>Helcococcus</taxon>
    </lineage>
</organism>